<evidence type="ECO:0008006" key="4">
    <source>
        <dbReference type="Google" id="ProtNLM"/>
    </source>
</evidence>
<dbReference type="InterPro" id="IPR051683">
    <property type="entry name" value="Enoyl-CoA_Hydratase/Isomerase"/>
</dbReference>
<proteinExistence type="inferred from homology"/>
<sequence length="260" mass="28839">MASRNLARFEQRNDVVIITFDRDEKLNAFNAAMAAEVAAHLDRAQRADARVVILRANPGVRVWCAGRDLSELRPGVDPADDPMLKLFEQIMALPLPVLSMVEGAVYGGGLMLTMASDIVIAANNATVAMTANKLGIPLPTETYAYWLRILGLHKMKELLFTASAISAQDAYVAGIFNHIVEPENLESYTLDVIARCILECSPEGIANAKQQLNLLAQRYVLTEADRRVIDEHRYALLNGEDFRTRLRQMLAQVEGNTESR</sequence>
<evidence type="ECO:0000256" key="1">
    <source>
        <dbReference type="ARBA" id="ARBA00005254"/>
    </source>
</evidence>
<dbReference type="PANTHER" id="PTHR42964">
    <property type="entry name" value="ENOYL-COA HYDRATASE"/>
    <property type="match status" value="1"/>
</dbReference>
<dbReference type="SUPFAM" id="SSF52096">
    <property type="entry name" value="ClpP/crotonase"/>
    <property type="match status" value="1"/>
</dbReference>
<gene>
    <name evidence="3" type="ORF">ENQ20_13020</name>
</gene>
<name>A0A7C1K0R4_9CHLR</name>
<evidence type="ECO:0000313" key="3">
    <source>
        <dbReference type="EMBL" id="HDX32389.1"/>
    </source>
</evidence>
<dbReference type="GO" id="GO:0003824">
    <property type="term" value="F:catalytic activity"/>
    <property type="evidence" value="ECO:0007669"/>
    <property type="project" value="InterPro"/>
</dbReference>
<dbReference type="PANTHER" id="PTHR42964:SF1">
    <property type="entry name" value="POLYKETIDE BIOSYNTHESIS ENOYL-COA HYDRATASE PKSH-RELATED"/>
    <property type="match status" value="1"/>
</dbReference>
<dbReference type="InterPro" id="IPR029045">
    <property type="entry name" value="ClpP/crotonase-like_dom_sf"/>
</dbReference>
<dbReference type="InterPro" id="IPR001753">
    <property type="entry name" value="Enoyl-CoA_hydra/iso"/>
</dbReference>
<comment type="caution">
    <text evidence="3">The sequence shown here is derived from an EMBL/GenBank/DDBJ whole genome shotgun (WGS) entry which is preliminary data.</text>
</comment>
<dbReference type="PROSITE" id="PS00166">
    <property type="entry name" value="ENOYL_COA_HYDRATASE"/>
    <property type="match status" value="1"/>
</dbReference>
<dbReference type="Pfam" id="PF00378">
    <property type="entry name" value="ECH_1"/>
    <property type="match status" value="1"/>
</dbReference>
<dbReference type="EMBL" id="DSMG01000130">
    <property type="protein sequence ID" value="HDX32389.1"/>
    <property type="molecule type" value="Genomic_DNA"/>
</dbReference>
<dbReference type="Gene3D" id="3.90.226.10">
    <property type="entry name" value="2-enoyl-CoA Hydratase, Chain A, domain 1"/>
    <property type="match status" value="1"/>
</dbReference>
<organism evidence="3">
    <name type="scientific">Caldilinea aerophila</name>
    <dbReference type="NCBI Taxonomy" id="133453"/>
    <lineage>
        <taxon>Bacteria</taxon>
        <taxon>Bacillati</taxon>
        <taxon>Chloroflexota</taxon>
        <taxon>Caldilineae</taxon>
        <taxon>Caldilineales</taxon>
        <taxon>Caldilineaceae</taxon>
        <taxon>Caldilinea</taxon>
    </lineage>
</organism>
<dbReference type="AlphaFoldDB" id="A0A7C1K0R4"/>
<accession>A0A7C1K0R4</accession>
<reference evidence="3" key="1">
    <citation type="journal article" date="2020" name="mSystems">
        <title>Genome- and Community-Level Interaction Insights into Carbon Utilization and Element Cycling Functions of Hydrothermarchaeota in Hydrothermal Sediment.</title>
        <authorList>
            <person name="Zhou Z."/>
            <person name="Liu Y."/>
            <person name="Xu W."/>
            <person name="Pan J."/>
            <person name="Luo Z.H."/>
            <person name="Li M."/>
        </authorList>
    </citation>
    <scope>NUCLEOTIDE SEQUENCE [LARGE SCALE GENOMIC DNA]</scope>
    <source>
        <strain evidence="3">SpSt-289</strain>
    </source>
</reference>
<comment type="similarity">
    <text evidence="1 2">Belongs to the enoyl-CoA hydratase/isomerase family.</text>
</comment>
<dbReference type="InterPro" id="IPR018376">
    <property type="entry name" value="Enoyl-CoA_hyd/isom_CS"/>
</dbReference>
<protein>
    <recommendedName>
        <fullName evidence="4">Enoyl-CoA hydratase</fullName>
    </recommendedName>
</protein>
<evidence type="ECO:0000256" key="2">
    <source>
        <dbReference type="RuleBase" id="RU003707"/>
    </source>
</evidence>
<dbReference type="CDD" id="cd06558">
    <property type="entry name" value="crotonase-like"/>
    <property type="match status" value="1"/>
</dbReference>